<dbReference type="CDD" id="cd10206">
    <property type="entry name" value="ASKHA_NBD_Arp8-like"/>
    <property type="match status" value="1"/>
</dbReference>
<reference evidence="3 4" key="2">
    <citation type="journal article" date="2014" name="J. Gen. Appl. Microbiol.">
        <title>The early diverging ascomycetous budding yeast Saitoella complicata has three histone deacetylases belonging to the Clr6, Hos2, and Rpd3 lineages.</title>
        <authorList>
            <person name="Nishida H."/>
            <person name="Matsumoto T."/>
            <person name="Kondo S."/>
            <person name="Hamamoto M."/>
            <person name="Yoshikawa H."/>
        </authorList>
    </citation>
    <scope>NUCLEOTIDE SEQUENCE [LARGE SCALE GENOMIC DNA]</scope>
    <source>
        <strain evidence="3 4">NRRL Y-17804</strain>
    </source>
</reference>
<feature type="region of interest" description="Disordered" evidence="2">
    <location>
        <begin position="61"/>
        <end position="80"/>
    </location>
</feature>
<feature type="region of interest" description="Disordered" evidence="2">
    <location>
        <begin position="528"/>
        <end position="559"/>
    </location>
</feature>
<dbReference type="AlphaFoldDB" id="A0A0E9NB89"/>
<dbReference type="PANTHER" id="PTHR11937">
    <property type="entry name" value="ACTIN"/>
    <property type="match status" value="1"/>
</dbReference>
<gene>
    <name evidence="3" type="ORF">G7K_1173-t1</name>
</gene>
<comment type="caution">
    <text evidence="3">The sequence shown here is derived from an EMBL/GenBank/DDBJ whole genome shotgun (WGS) entry which is preliminary data.</text>
</comment>
<dbReference type="RefSeq" id="XP_019024952.1">
    <property type="nucleotide sequence ID" value="XM_019171727.1"/>
</dbReference>
<dbReference type="Gene3D" id="3.30.420.40">
    <property type="match status" value="2"/>
</dbReference>
<proteinExistence type="inferred from homology"/>
<dbReference type="InterPro" id="IPR004000">
    <property type="entry name" value="Actin"/>
</dbReference>
<dbReference type="STRING" id="698492.A0A0E9NB89"/>
<reference evidence="3 4" key="3">
    <citation type="journal article" date="2015" name="Genome Announc.">
        <title>Draft Genome Sequence of the Archiascomycetous Yeast Saitoella complicata.</title>
        <authorList>
            <person name="Yamauchi K."/>
            <person name="Kondo S."/>
            <person name="Hamamoto M."/>
            <person name="Takahashi Y."/>
            <person name="Ogura Y."/>
            <person name="Hayashi T."/>
            <person name="Nishida H."/>
        </authorList>
    </citation>
    <scope>NUCLEOTIDE SEQUENCE [LARGE SCALE GENOMIC DNA]</scope>
    <source>
        <strain evidence="3 4">NRRL Y-17804</strain>
    </source>
</reference>
<dbReference type="OrthoDB" id="5572108at2759"/>
<accession>A0A0E9NB89</accession>
<dbReference type="Gene3D" id="3.30.420.580">
    <property type="match status" value="1"/>
</dbReference>
<dbReference type="SUPFAM" id="SSF53067">
    <property type="entry name" value="Actin-like ATPase domain"/>
    <property type="match status" value="2"/>
</dbReference>
<sequence length="676" mass="76055">MPPKKKRIDEADYGINRQGNDFRFSSIEPYYAFNQKNAYAEYLKRDEQFLSYRSDREEAEAKAAAKAATSVEGDPPELDDEDTNITAGNERLGAKTIVVHPGSRNLRLGLANAAFPKTVPMVIARLLPGHQGRVMNGREPEPKRMKLDGGEGAFGDCFETEIAPIEASFRARMRLLKLRTVPQGHELAASYNRRMQQTPPEKIPEHNDPYRIDWTDTTASPKRVCGLPALRLKDDRYKLFWPIQYGMLNESDYNSREELMGDMHAILQDALDSELGIKAADYGDYSVCLVVPDLYEKSYNDVFFRLLMTDFGFSRIMVQQESLCGSFGAGMSTSVVVDIGAQTTSIACVDDGFVIPDSRILMKYGGDDITLLWTKLLLRSSLPYHAVDIRRMHDWLLVEELKARFCTMNESDVNIRLHDFYLRSPTEPQTLKYTLKLYDEYIFAPMSIYHPQVYEQGDKFKGRYTLISRSEDIYDESLNDPESVAQNNLLPKVEGSNVATLPAPELLAVDDAVPKNTRPDVNNASLAPALIEDSSTPRPSTAPSPPQSTEARHPSSTYPITPLDAAIVESIRLGAAQSEDRLKRLYGSILVVGGGAGFPGFATHLEDRLRMLRPDLAGPQQIAVIPPPREMDATHLCWKGAAVVSKLLSAREYWVRKQEWELLGWRALAQRTVWQY</sequence>
<dbReference type="OMA" id="AYKCMWA"/>
<evidence type="ECO:0000256" key="2">
    <source>
        <dbReference type="SAM" id="MobiDB-lite"/>
    </source>
</evidence>
<name>A0A0E9NB89_SAICN</name>
<dbReference type="InterPro" id="IPR043129">
    <property type="entry name" value="ATPase_NBD"/>
</dbReference>
<dbReference type="SMART" id="SM00268">
    <property type="entry name" value="ACTIN"/>
    <property type="match status" value="1"/>
</dbReference>
<evidence type="ECO:0000313" key="3">
    <source>
        <dbReference type="EMBL" id="GAO46956.1"/>
    </source>
</evidence>
<evidence type="ECO:0000313" key="4">
    <source>
        <dbReference type="Proteomes" id="UP000033140"/>
    </source>
</evidence>
<reference evidence="3 4" key="1">
    <citation type="journal article" date="2011" name="J. Gen. Appl. Microbiol.">
        <title>Draft genome sequencing of the enigmatic yeast Saitoella complicata.</title>
        <authorList>
            <person name="Nishida H."/>
            <person name="Hamamoto M."/>
            <person name="Sugiyama J."/>
        </authorList>
    </citation>
    <scope>NUCLEOTIDE SEQUENCE [LARGE SCALE GENOMIC DNA]</scope>
    <source>
        <strain evidence="3 4">NRRL Y-17804</strain>
    </source>
</reference>
<comment type="similarity">
    <text evidence="1">Belongs to the actin family.</text>
</comment>
<dbReference type="Gene3D" id="3.90.640.10">
    <property type="entry name" value="Actin, Chain A, domain 4"/>
    <property type="match status" value="1"/>
</dbReference>
<dbReference type="Pfam" id="PF00022">
    <property type="entry name" value="Actin"/>
    <property type="match status" value="2"/>
</dbReference>
<organism evidence="3 4">
    <name type="scientific">Saitoella complicata (strain BCRC 22490 / CBS 7301 / JCM 7358 / NBRC 10748 / NRRL Y-17804)</name>
    <dbReference type="NCBI Taxonomy" id="698492"/>
    <lineage>
        <taxon>Eukaryota</taxon>
        <taxon>Fungi</taxon>
        <taxon>Dikarya</taxon>
        <taxon>Ascomycota</taxon>
        <taxon>Taphrinomycotina</taxon>
        <taxon>Taphrinomycotina incertae sedis</taxon>
        <taxon>Saitoella</taxon>
    </lineage>
</organism>
<dbReference type="EMBL" id="BACD03000006">
    <property type="protein sequence ID" value="GAO46956.1"/>
    <property type="molecule type" value="Genomic_DNA"/>
</dbReference>
<keyword evidence="4" id="KW-1185">Reference proteome</keyword>
<dbReference type="Proteomes" id="UP000033140">
    <property type="component" value="Unassembled WGS sequence"/>
</dbReference>
<evidence type="ECO:0000256" key="1">
    <source>
        <dbReference type="RuleBase" id="RU000487"/>
    </source>
</evidence>
<protein>
    <submittedName>
        <fullName evidence="3">Uncharacterized protein</fullName>
    </submittedName>
</protein>